<dbReference type="NCBIfam" id="NF010077">
    <property type="entry name" value="PRK13559.1"/>
    <property type="match status" value="1"/>
</dbReference>
<organism evidence="17 18">
    <name type="scientific">Qipengyuania vulgaris</name>
    <dbReference type="NCBI Taxonomy" id="291985"/>
    <lineage>
        <taxon>Bacteria</taxon>
        <taxon>Pseudomonadati</taxon>
        <taxon>Pseudomonadota</taxon>
        <taxon>Alphaproteobacteria</taxon>
        <taxon>Sphingomonadales</taxon>
        <taxon>Erythrobacteraceae</taxon>
        <taxon>Qipengyuania</taxon>
    </lineage>
</organism>
<evidence type="ECO:0000259" key="16">
    <source>
        <dbReference type="PROSITE" id="PS50113"/>
    </source>
</evidence>
<evidence type="ECO:0000256" key="11">
    <source>
        <dbReference type="ARBA" id="ARBA00022840"/>
    </source>
</evidence>
<dbReference type="GO" id="GO:0004673">
    <property type="term" value="F:protein histidine kinase activity"/>
    <property type="evidence" value="ECO:0007669"/>
    <property type="project" value="UniProtKB-EC"/>
</dbReference>
<keyword evidence="12" id="KW-0157">Chromophore</keyword>
<dbReference type="SUPFAM" id="SSF55874">
    <property type="entry name" value="ATPase domain of HSP90 chaperone/DNA topoisomerase II/histidine kinase"/>
    <property type="match status" value="1"/>
</dbReference>
<feature type="compositionally biased region" description="Basic and acidic residues" evidence="14">
    <location>
        <begin position="1"/>
        <end position="25"/>
    </location>
</feature>
<dbReference type="InterPro" id="IPR036890">
    <property type="entry name" value="HATPase_C_sf"/>
</dbReference>
<evidence type="ECO:0000256" key="5">
    <source>
        <dbReference type="ARBA" id="ARBA00022606"/>
    </source>
</evidence>
<keyword evidence="11" id="KW-0067">ATP-binding</keyword>
<evidence type="ECO:0000256" key="13">
    <source>
        <dbReference type="ARBA" id="ARBA00023170"/>
    </source>
</evidence>
<dbReference type="PANTHER" id="PTHR47429:SF2">
    <property type="entry name" value="PROTEIN TWIN LOV 1"/>
    <property type="match status" value="1"/>
</dbReference>
<evidence type="ECO:0000256" key="2">
    <source>
        <dbReference type="ARBA" id="ARBA00012438"/>
    </source>
</evidence>
<proteinExistence type="predicted"/>
<keyword evidence="6" id="KW-0285">Flavoprotein</keyword>
<protein>
    <recommendedName>
        <fullName evidence="2">histidine kinase</fullName>
        <ecNumber evidence="2">2.7.13.3</ecNumber>
    </recommendedName>
</protein>
<keyword evidence="8" id="KW-0808">Transferase</keyword>
<dbReference type="OrthoDB" id="136506at2"/>
<keyword evidence="3" id="KW-0600">Photoreceptor protein</keyword>
<dbReference type="SMART" id="SM00911">
    <property type="entry name" value="HWE_HK"/>
    <property type="match status" value="1"/>
</dbReference>
<evidence type="ECO:0000313" key="18">
    <source>
        <dbReference type="Proteomes" id="UP000448199"/>
    </source>
</evidence>
<dbReference type="InterPro" id="IPR011102">
    <property type="entry name" value="Sig_transdc_His_kinase_HWE"/>
</dbReference>
<accession>A0A844XP56</accession>
<keyword evidence="7" id="KW-0288">FMN</keyword>
<evidence type="ECO:0000256" key="6">
    <source>
        <dbReference type="ARBA" id="ARBA00022630"/>
    </source>
</evidence>
<dbReference type="EMBL" id="WTYC01000001">
    <property type="protein sequence ID" value="MXO47023.1"/>
    <property type="molecule type" value="Genomic_DNA"/>
</dbReference>
<gene>
    <name evidence="17" type="ORF">GRI69_01940</name>
</gene>
<dbReference type="PROSITE" id="PS50112">
    <property type="entry name" value="PAS"/>
    <property type="match status" value="1"/>
</dbReference>
<keyword evidence="5" id="KW-0716">Sensory transduction</keyword>
<dbReference type="PANTHER" id="PTHR47429">
    <property type="entry name" value="PROTEIN TWIN LOV 1"/>
    <property type="match status" value="1"/>
</dbReference>
<dbReference type="SUPFAM" id="SSF55785">
    <property type="entry name" value="PYP-like sensor domain (PAS domain)"/>
    <property type="match status" value="1"/>
</dbReference>
<dbReference type="Pfam" id="PF07536">
    <property type="entry name" value="HWE_HK"/>
    <property type="match status" value="1"/>
</dbReference>
<evidence type="ECO:0000256" key="14">
    <source>
        <dbReference type="SAM" id="MobiDB-lite"/>
    </source>
</evidence>
<evidence type="ECO:0000256" key="7">
    <source>
        <dbReference type="ARBA" id="ARBA00022643"/>
    </source>
</evidence>
<evidence type="ECO:0000256" key="8">
    <source>
        <dbReference type="ARBA" id="ARBA00022679"/>
    </source>
</evidence>
<evidence type="ECO:0000256" key="4">
    <source>
        <dbReference type="ARBA" id="ARBA00022553"/>
    </source>
</evidence>
<name>A0A844XP56_9SPHN</name>
<dbReference type="Gene3D" id="3.30.565.10">
    <property type="entry name" value="Histidine kinase-like ATPase, C-terminal domain"/>
    <property type="match status" value="1"/>
</dbReference>
<dbReference type="SMART" id="SM00086">
    <property type="entry name" value="PAC"/>
    <property type="match status" value="1"/>
</dbReference>
<dbReference type="CDD" id="cd00130">
    <property type="entry name" value="PAS"/>
    <property type="match status" value="1"/>
</dbReference>
<dbReference type="PROSITE" id="PS50113">
    <property type="entry name" value="PAC"/>
    <property type="match status" value="1"/>
</dbReference>
<sequence length="359" mass="39573">MSRGNNDRGQLRPSRQAHEPVKDLGHPSGPFAGSTGLLFEQAMAQTRMAVCLSDPHIADDPIVFCNQAFQQLTGYDAEDIIGRNCRFLQGPDTDQRQVDKIREAIRTEDVVVVELLNYRKDGTTFWNTLHLGPIYDEEGKLKYFFGSQWDVTDVHQSRDEERHAKAMAREVSHRLKNVFAVIGRIVNITGRSMDAKPVAVKINERVQALGRSYEPTLDEAALGTIHVGQAIRSVLSPYDPEGNRVHFNGNGVRTEPNAISAIGLTLHELATNATKYGALSKDGGTVEISWEHTKDKHGRAALQVDWVESGGPKIDGPPDSNGTGFNIADSLLAHSRGVLERDWEPDGLKARLIIPISNG</sequence>
<dbReference type="EC" id="2.7.13.3" evidence="2"/>
<dbReference type="NCBIfam" id="TIGR00229">
    <property type="entry name" value="sensory_box"/>
    <property type="match status" value="1"/>
</dbReference>
<dbReference type="SMART" id="SM00091">
    <property type="entry name" value="PAS"/>
    <property type="match status" value="1"/>
</dbReference>
<keyword evidence="4" id="KW-0597">Phosphoprotein</keyword>
<keyword evidence="10" id="KW-0418">Kinase</keyword>
<keyword evidence="18" id="KW-1185">Reference proteome</keyword>
<dbReference type="GO" id="GO:0009881">
    <property type="term" value="F:photoreceptor activity"/>
    <property type="evidence" value="ECO:0007669"/>
    <property type="project" value="UniProtKB-KW"/>
</dbReference>
<evidence type="ECO:0000256" key="10">
    <source>
        <dbReference type="ARBA" id="ARBA00022777"/>
    </source>
</evidence>
<reference evidence="17 18" key="1">
    <citation type="submission" date="2019-12" db="EMBL/GenBank/DDBJ databases">
        <title>Genomic-based taxomic classification of the family Erythrobacteraceae.</title>
        <authorList>
            <person name="Xu L."/>
        </authorList>
    </citation>
    <scope>NUCLEOTIDE SEQUENCE [LARGE SCALE GENOMIC DNA]</scope>
    <source>
        <strain evidence="17 18">DSM 17792</strain>
    </source>
</reference>
<evidence type="ECO:0000313" key="17">
    <source>
        <dbReference type="EMBL" id="MXO47023.1"/>
    </source>
</evidence>
<dbReference type="InterPro" id="IPR000014">
    <property type="entry name" value="PAS"/>
</dbReference>
<evidence type="ECO:0000256" key="9">
    <source>
        <dbReference type="ARBA" id="ARBA00022741"/>
    </source>
</evidence>
<dbReference type="InterPro" id="IPR035965">
    <property type="entry name" value="PAS-like_dom_sf"/>
</dbReference>
<dbReference type="AlphaFoldDB" id="A0A844XP56"/>
<keyword evidence="13" id="KW-0675">Receptor</keyword>
<dbReference type="Pfam" id="PF13426">
    <property type="entry name" value="PAS_9"/>
    <property type="match status" value="1"/>
</dbReference>
<evidence type="ECO:0000256" key="1">
    <source>
        <dbReference type="ARBA" id="ARBA00000085"/>
    </source>
</evidence>
<dbReference type="Gene3D" id="3.30.450.20">
    <property type="entry name" value="PAS domain"/>
    <property type="match status" value="1"/>
</dbReference>
<feature type="region of interest" description="Disordered" evidence="14">
    <location>
        <begin position="1"/>
        <end position="27"/>
    </location>
</feature>
<dbReference type="InterPro" id="IPR001610">
    <property type="entry name" value="PAC"/>
</dbReference>
<evidence type="ECO:0000259" key="15">
    <source>
        <dbReference type="PROSITE" id="PS50112"/>
    </source>
</evidence>
<feature type="domain" description="PAS" evidence="15">
    <location>
        <begin position="62"/>
        <end position="108"/>
    </location>
</feature>
<evidence type="ECO:0000256" key="12">
    <source>
        <dbReference type="ARBA" id="ARBA00022991"/>
    </source>
</evidence>
<dbReference type="GO" id="GO:0005524">
    <property type="term" value="F:ATP binding"/>
    <property type="evidence" value="ECO:0007669"/>
    <property type="project" value="UniProtKB-KW"/>
</dbReference>
<keyword evidence="9" id="KW-0547">Nucleotide-binding</keyword>
<feature type="domain" description="PAC" evidence="16">
    <location>
        <begin position="106"/>
        <end position="163"/>
    </location>
</feature>
<dbReference type="Proteomes" id="UP000448199">
    <property type="component" value="Unassembled WGS sequence"/>
</dbReference>
<comment type="catalytic activity">
    <reaction evidence="1">
        <text>ATP + protein L-histidine = ADP + protein N-phospho-L-histidine.</text>
        <dbReference type="EC" id="2.7.13.3"/>
    </reaction>
</comment>
<comment type="caution">
    <text evidence="17">The sequence shown here is derived from an EMBL/GenBank/DDBJ whole genome shotgun (WGS) entry which is preliminary data.</text>
</comment>
<evidence type="ECO:0000256" key="3">
    <source>
        <dbReference type="ARBA" id="ARBA00022543"/>
    </source>
</evidence>
<dbReference type="InterPro" id="IPR000700">
    <property type="entry name" value="PAS-assoc_C"/>
</dbReference>